<keyword evidence="1" id="KW-0812">Transmembrane</keyword>
<organism evidence="2 3">
    <name type="scientific">Ramazzottius varieornatus</name>
    <name type="common">Water bear</name>
    <name type="synonym">Tardigrade</name>
    <dbReference type="NCBI Taxonomy" id="947166"/>
    <lineage>
        <taxon>Eukaryota</taxon>
        <taxon>Metazoa</taxon>
        <taxon>Ecdysozoa</taxon>
        <taxon>Tardigrada</taxon>
        <taxon>Eutardigrada</taxon>
        <taxon>Parachela</taxon>
        <taxon>Hypsibioidea</taxon>
        <taxon>Ramazzottiidae</taxon>
        <taxon>Ramazzottius</taxon>
    </lineage>
</organism>
<reference evidence="2 3" key="1">
    <citation type="journal article" date="2016" name="Nat. Commun.">
        <title>Extremotolerant tardigrade genome and improved radiotolerance of human cultured cells by tardigrade-unique protein.</title>
        <authorList>
            <person name="Hashimoto T."/>
            <person name="Horikawa D.D."/>
            <person name="Saito Y."/>
            <person name="Kuwahara H."/>
            <person name="Kozuka-Hata H."/>
            <person name="Shin-I T."/>
            <person name="Minakuchi Y."/>
            <person name="Ohishi K."/>
            <person name="Motoyama A."/>
            <person name="Aizu T."/>
            <person name="Enomoto A."/>
            <person name="Kondo K."/>
            <person name="Tanaka S."/>
            <person name="Hara Y."/>
            <person name="Koshikawa S."/>
            <person name="Sagara H."/>
            <person name="Miura T."/>
            <person name="Yokobori S."/>
            <person name="Miyagawa K."/>
            <person name="Suzuki Y."/>
            <person name="Kubo T."/>
            <person name="Oyama M."/>
            <person name="Kohara Y."/>
            <person name="Fujiyama A."/>
            <person name="Arakawa K."/>
            <person name="Katayama T."/>
            <person name="Toyoda A."/>
            <person name="Kunieda T."/>
        </authorList>
    </citation>
    <scope>NUCLEOTIDE SEQUENCE [LARGE SCALE GENOMIC DNA]</scope>
    <source>
        <strain evidence="2 3">YOKOZUNA-1</strain>
    </source>
</reference>
<comment type="caution">
    <text evidence="2">The sequence shown here is derived from an EMBL/GenBank/DDBJ whole genome shotgun (WGS) entry which is preliminary data.</text>
</comment>
<name>A0A1D1VEJ4_RAMVA</name>
<dbReference type="AlphaFoldDB" id="A0A1D1VEJ4"/>
<evidence type="ECO:0000313" key="2">
    <source>
        <dbReference type="EMBL" id="GAV00067.1"/>
    </source>
</evidence>
<keyword evidence="3" id="KW-1185">Reference proteome</keyword>
<protein>
    <submittedName>
        <fullName evidence="2">Uncharacterized protein</fullName>
    </submittedName>
</protein>
<dbReference type="OrthoDB" id="10548210at2759"/>
<feature type="transmembrane region" description="Helical" evidence="1">
    <location>
        <begin position="139"/>
        <end position="156"/>
    </location>
</feature>
<feature type="transmembrane region" description="Helical" evidence="1">
    <location>
        <begin position="168"/>
        <end position="188"/>
    </location>
</feature>
<proteinExistence type="predicted"/>
<dbReference type="EMBL" id="BDGG01000005">
    <property type="protein sequence ID" value="GAV00067.1"/>
    <property type="molecule type" value="Genomic_DNA"/>
</dbReference>
<keyword evidence="1" id="KW-0472">Membrane</keyword>
<dbReference type="Proteomes" id="UP000186922">
    <property type="component" value="Unassembled WGS sequence"/>
</dbReference>
<sequence>MRELIPASAAFDGQSLFVPSIEKCLLRGYSRAPPVQGFLAMAHLDIVPLRYWVHVSQPDCGASDDRSSFLHGDCVYYLDGLVGNGHRSSWVTVSPLRVAKQEEDEEVSVLEQMRRRRLECREIVEAADGTFEENAFCSVFANVPLIVFIAYGLVSYTEQTEFKKAMGVTALLGALIQVLVITIAATWVHEYVRPFIFSSNKFAIQFLFSVDVSCVW</sequence>
<evidence type="ECO:0000313" key="3">
    <source>
        <dbReference type="Proteomes" id="UP000186922"/>
    </source>
</evidence>
<accession>A0A1D1VEJ4</accession>
<gene>
    <name evidence="2" type="primary">RvY_10970</name>
    <name evidence="2" type="synonym">RvY_10970.2</name>
    <name evidence="2" type="ORF">RvY_10970-2</name>
</gene>
<keyword evidence="1" id="KW-1133">Transmembrane helix</keyword>
<evidence type="ECO:0000256" key="1">
    <source>
        <dbReference type="SAM" id="Phobius"/>
    </source>
</evidence>